<gene>
    <name evidence="4" type="ORF">HF521_017341</name>
</gene>
<comment type="caution">
    <text evidence="4">The sequence shown here is derived from an EMBL/GenBank/DDBJ whole genome shotgun (WGS) entry which is preliminary data.</text>
</comment>
<feature type="chain" id="PRO_5035940616" description="Ig-like domain-containing protein" evidence="2">
    <location>
        <begin position="22"/>
        <end position="477"/>
    </location>
</feature>
<dbReference type="Proteomes" id="UP000606274">
    <property type="component" value="Unassembled WGS sequence"/>
</dbReference>
<dbReference type="Pfam" id="PF07354">
    <property type="entry name" value="Sp38"/>
    <property type="match status" value="1"/>
</dbReference>
<dbReference type="OrthoDB" id="8657369at2759"/>
<keyword evidence="2" id="KW-0732">Signal</keyword>
<dbReference type="PROSITE" id="PS50835">
    <property type="entry name" value="IG_LIKE"/>
    <property type="match status" value="2"/>
</dbReference>
<evidence type="ECO:0000313" key="5">
    <source>
        <dbReference type="Proteomes" id="UP000606274"/>
    </source>
</evidence>
<feature type="domain" description="Ig-like" evidence="3">
    <location>
        <begin position="131"/>
        <end position="205"/>
    </location>
</feature>
<dbReference type="InterPro" id="IPR048806">
    <property type="entry name" value="ZPBP1/2_N"/>
</dbReference>
<dbReference type="SUPFAM" id="SSF48726">
    <property type="entry name" value="Immunoglobulin"/>
    <property type="match status" value="3"/>
</dbReference>
<keyword evidence="5" id="KW-1185">Reference proteome</keyword>
<dbReference type="EMBL" id="JABFDY010000004">
    <property type="protein sequence ID" value="KAF7708284.1"/>
    <property type="molecule type" value="Genomic_DNA"/>
</dbReference>
<sequence length="477" mass="53136">MFLELLLLLLASSHSSSSAAAQPQVILAQIGNPVTLPRTKWGKDENVHVHWSFNGISLIRRNPTNPSIRAENTEWQGRISLSSDFSLIISHVNASDFGTFQCLQHELVNEHATTYKLYDVSIHAQEPLLVNAALTLSCEIDQGAFVLVRPSVQWIGPDNKIYTGQQSMNKNTLTVKTVSAKHSGKWTCELKYNGGFTLKAMTDVTIVDLAPSTSDPIYTHDSAYNLNIPCSFSSKMTWSTLNKVGVTEGSWSFSPLNRSESPRTLLDLNLTPSAAWKSHDGTQSLLMESEVKDTVLDVKISKVSVNNRGTYTCNLKFGSQTISRNVQVEVLQVISSAGKVIYAGYPLNLTCTLGHPMSSDLEVNWITPHSSSRQNLNNPYPMQLSIPAVGLKDRGRWICELKKNSTVLTSATFTLKVENAPVNIWMIIAIVVGVLVLILIIVITVIYVRRCREVKYRRRKRKYCCCKNPQLKGFYKT</sequence>
<reference evidence="4" key="1">
    <citation type="submission" date="2020-08" db="EMBL/GenBank/DDBJ databases">
        <title>Chromosome-level assembly of Southern catfish (Silurus meridionalis) provides insights into visual adaptation to the nocturnal and benthic lifestyles.</title>
        <authorList>
            <person name="Zhang Y."/>
            <person name="Wang D."/>
            <person name="Peng Z."/>
        </authorList>
    </citation>
    <scope>NUCLEOTIDE SEQUENCE</scope>
    <source>
        <strain evidence="4">SWU-2019-XX</strain>
        <tissue evidence="4">Muscle</tissue>
    </source>
</reference>
<dbReference type="InterPro" id="IPR007110">
    <property type="entry name" value="Ig-like_dom"/>
</dbReference>
<dbReference type="PANTHER" id="PTHR11422:SF0">
    <property type="entry name" value="T-CELL SURFACE GLYCOPROTEIN CD4"/>
    <property type="match status" value="1"/>
</dbReference>
<dbReference type="AlphaFoldDB" id="A0A8T0BMP0"/>
<feature type="domain" description="Ig-like" evidence="3">
    <location>
        <begin position="344"/>
        <end position="414"/>
    </location>
</feature>
<dbReference type="Gene3D" id="2.60.40.10">
    <property type="entry name" value="Immunoglobulins"/>
    <property type="match status" value="4"/>
</dbReference>
<keyword evidence="1" id="KW-1133">Transmembrane helix</keyword>
<evidence type="ECO:0000256" key="2">
    <source>
        <dbReference type="SAM" id="SignalP"/>
    </source>
</evidence>
<feature type="signal peptide" evidence="2">
    <location>
        <begin position="1"/>
        <end position="21"/>
    </location>
</feature>
<dbReference type="SMART" id="SM00409">
    <property type="entry name" value="IG"/>
    <property type="match status" value="4"/>
</dbReference>
<accession>A0A8T0BMP0</accession>
<evidence type="ECO:0000313" key="4">
    <source>
        <dbReference type="EMBL" id="KAF7708284.1"/>
    </source>
</evidence>
<keyword evidence="1" id="KW-0812">Transmembrane</keyword>
<dbReference type="InterPro" id="IPR003599">
    <property type="entry name" value="Ig_sub"/>
</dbReference>
<dbReference type="PANTHER" id="PTHR11422">
    <property type="entry name" value="T-CELL SURFACE GLYCOPROTEIN CD4"/>
    <property type="match status" value="1"/>
</dbReference>
<evidence type="ECO:0000256" key="1">
    <source>
        <dbReference type="SAM" id="Phobius"/>
    </source>
</evidence>
<proteinExistence type="predicted"/>
<protein>
    <recommendedName>
        <fullName evidence="3">Ig-like domain-containing protein</fullName>
    </recommendedName>
</protein>
<name>A0A8T0BMP0_SILME</name>
<dbReference type="InterPro" id="IPR013783">
    <property type="entry name" value="Ig-like_fold"/>
</dbReference>
<evidence type="ECO:0000259" key="3">
    <source>
        <dbReference type="PROSITE" id="PS50835"/>
    </source>
</evidence>
<keyword evidence="1" id="KW-0472">Membrane</keyword>
<feature type="transmembrane region" description="Helical" evidence="1">
    <location>
        <begin position="424"/>
        <end position="448"/>
    </location>
</feature>
<organism evidence="4 5">
    <name type="scientific">Silurus meridionalis</name>
    <name type="common">Southern catfish</name>
    <name type="synonym">Silurus soldatovi meridionalis</name>
    <dbReference type="NCBI Taxonomy" id="175797"/>
    <lineage>
        <taxon>Eukaryota</taxon>
        <taxon>Metazoa</taxon>
        <taxon>Chordata</taxon>
        <taxon>Craniata</taxon>
        <taxon>Vertebrata</taxon>
        <taxon>Euteleostomi</taxon>
        <taxon>Actinopterygii</taxon>
        <taxon>Neopterygii</taxon>
        <taxon>Teleostei</taxon>
        <taxon>Ostariophysi</taxon>
        <taxon>Siluriformes</taxon>
        <taxon>Siluridae</taxon>
        <taxon>Silurus</taxon>
    </lineage>
</organism>
<dbReference type="InterPro" id="IPR036179">
    <property type="entry name" value="Ig-like_dom_sf"/>
</dbReference>